<proteinExistence type="predicted"/>
<evidence type="ECO:0000256" key="1">
    <source>
        <dbReference type="SAM" id="MobiDB-lite"/>
    </source>
</evidence>
<organism evidence="2 3">
    <name type="scientific">Brucella tritici</name>
    <dbReference type="NCBI Taxonomy" id="94626"/>
    <lineage>
        <taxon>Bacteria</taxon>
        <taxon>Pseudomonadati</taxon>
        <taxon>Pseudomonadota</taxon>
        <taxon>Alphaproteobacteria</taxon>
        <taxon>Hyphomicrobiales</taxon>
        <taxon>Brucellaceae</taxon>
        <taxon>Brucella/Ochrobactrum group</taxon>
        <taxon>Brucella</taxon>
    </lineage>
</organism>
<dbReference type="AlphaFoldDB" id="A0A7V7VQE1"/>
<feature type="compositionally biased region" description="Polar residues" evidence="1">
    <location>
        <begin position="1"/>
        <end position="11"/>
    </location>
</feature>
<evidence type="ECO:0000313" key="3">
    <source>
        <dbReference type="Proteomes" id="UP000460650"/>
    </source>
</evidence>
<gene>
    <name evidence="2" type="ORF">F9K94_23200</name>
</gene>
<dbReference type="EMBL" id="WBVY01000010">
    <property type="protein sequence ID" value="KAB2654803.1"/>
    <property type="molecule type" value="Genomic_DNA"/>
</dbReference>
<comment type="caution">
    <text evidence="2">The sequence shown here is derived from an EMBL/GenBank/DDBJ whole genome shotgun (WGS) entry which is preliminary data.</text>
</comment>
<evidence type="ECO:0000313" key="2">
    <source>
        <dbReference type="EMBL" id="KAB2654803.1"/>
    </source>
</evidence>
<name>A0A7V7VQE1_9HYPH</name>
<accession>A0A7V7VQE1</accession>
<feature type="compositionally biased region" description="Low complexity" evidence="1">
    <location>
        <begin position="34"/>
        <end position="45"/>
    </location>
</feature>
<protein>
    <submittedName>
        <fullName evidence="2">Uncharacterized protein</fullName>
    </submittedName>
</protein>
<feature type="region of interest" description="Disordered" evidence="1">
    <location>
        <begin position="1"/>
        <end position="62"/>
    </location>
</feature>
<dbReference type="Proteomes" id="UP000460650">
    <property type="component" value="Unassembled WGS sequence"/>
</dbReference>
<reference evidence="2 3" key="1">
    <citation type="submission" date="2019-09" db="EMBL/GenBank/DDBJ databases">
        <title>Taxonomic organization of the family Brucellaceae based on a phylogenomic approach.</title>
        <authorList>
            <person name="Leclercq S."/>
            <person name="Cloeckaert A."/>
            <person name="Zygmunt M.S."/>
        </authorList>
    </citation>
    <scope>NUCLEOTIDE SEQUENCE [LARGE SCALE GENOMIC DNA]</scope>
    <source>
        <strain evidence="2 3">TA93</strain>
    </source>
</reference>
<sequence length="62" mass="6579">MAQSHSQSHTQGGPHEQHVKAGQQSHNNDGKQASSGNNQQSSSRGGSHEQHVKAGQKSHKNS</sequence>
<dbReference type="RefSeq" id="WP_151591355.1">
    <property type="nucleotide sequence ID" value="NZ_WBVY01000010.1"/>
</dbReference>
<feature type="compositionally biased region" description="Polar residues" evidence="1">
    <location>
        <begin position="22"/>
        <end position="33"/>
    </location>
</feature>